<dbReference type="AlphaFoldDB" id="A0AAI8KAZ7"/>
<dbReference type="RefSeq" id="WP_039577322.1">
    <property type="nucleotide sequence ID" value="NZ_CP009747.1"/>
</dbReference>
<keyword evidence="1" id="KW-0597">Phosphoprotein</keyword>
<dbReference type="InterPro" id="IPR025751">
    <property type="entry name" value="RsbRD_N_dom"/>
</dbReference>
<accession>A0AAI8KAZ7</accession>
<dbReference type="Pfam" id="PF01740">
    <property type="entry name" value="STAS"/>
    <property type="match status" value="1"/>
</dbReference>
<keyword evidence="4" id="KW-1185">Reference proteome</keyword>
<evidence type="ECO:0000256" key="1">
    <source>
        <dbReference type="ARBA" id="ARBA00022553"/>
    </source>
</evidence>
<sequence length="283" mass="31186">MAALQDSTLNAMETHQQQLLEGWLKALQATGATRNIKEQELTQEAQEFLQILTLTTRAKHGADVNAAGWEEVRRFLDRLSASRARLGHDSHQTTFFIFALKAPLFGLLQSVYADQPQLLAEQLWEISGLLDTLGMYTMRVYQKTREEVIKRQQEELLELSTPVVKLWDGVLALPLIGTLDSQRSQTVMESLLQRIVDTGSEIAIIDITGVPTVDTLVAQHLLKTVTAIRLMGADCIISGVRPQIAQTIVHLGLDLGTLTTKANLADALQLALSRLGVSLVGRG</sequence>
<evidence type="ECO:0000313" key="3">
    <source>
        <dbReference type="EMBL" id="AXO88205.1"/>
    </source>
</evidence>
<dbReference type="SUPFAM" id="SSF52091">
    <property type="entry name" value="SpoIIaa-like"/>
    <property type="match status" value="1"/>
</dbReference>
<protein>
    <submittedName>
        <fullName evidence="3">STAS domain-containing protein</fullName>
    </submittedName>
</protein>
<dbReference type="PANTHER" id="PTHR33745:SF3">
    <property type="entry name" value="RSBT CO-ANTAGONIST PROTEIN RSBRC"/>
    <property type="match status" value="1"/>
</dbReference>
<organism evidence="3 4">
    <name type="scientific">Pseudomonas parafulva</name>
    <dbReference type="NCBI Taxonomy" id="157782"/>
    <lineage>
        <taxon>Bacteria</taxon>
        <taxon>Pseudomonadati</taxon>
        <taxon>Pseudomonadota</taxon>
        <taxon>Gammaproteobacteria</taxon>
        <taxon>Pseudomonadales</taxon>
        <taxon>Pseudomonadaceae</taxon>
        <taxon>Pseudomonas</taxon>
    </lineage>
</organism>
<gene>
    <name evidence="3" type="ORF">DZC75_09420</name>
</gene>
<name>A0AAI8KAZ7_9PSED</name>
<dbReference type="KEGG" id="ppv:NJ69_06600"/>
<evidence type="ECO:0000259" key="2">
    <source>
        <dbReference type="PROSITE" id="PS50801"/>
    </source>
</evidence>
<dbReference type="Gene3D" id="3.30.750.24">
    <property type="entry name" value="STAS domain"/>
    <property type="match status" value="1"/>
</dbReference>
<evidence type="ECO:0000313" key="4">
    <source>
        <dbReference type="Proteomes" id="UP000258127"/>
    </source>
</evidence>
<proteinExistence type="predicted"/>
<dbReference type="InterPro" id="IPR036513">
    <property type="entry name" value="STAS_dom_sf"/>
</dbReference>
<dbReference type="Pfam" id="PF14361">
    <property type="entry name" value="RsbRD_N"/>
    <property type="match status" value="1"/>
</dbReference>
<feature type="domain" description="STAS" evidence="2">
    <location>
        <begin position="160"/>
        <end position="271"/>
    </location>
</feature>
<dbReference type="InterPro" id="IPR002645">
    <property type="entry name" value="STAS_dom"/>
</dbReference>
<dbReference type="PANTHER" id="PTHR33745">
    <property type="entry name" value="RSBT ANTAGONIST PROTEIN RSBS-RELATED"/>
    <property type="match status" value="1"/>
</dbReference>
<dbReference type="InterPro" id="IPR051932">
    <property type="entry name" value="Bact_StressResp_Reg"/>
</dbReference>
<dbReference type="CDD" id="cd07041">
    <property type="entry name" value="STAS_RsbR_RsbS_like"/>
    <property type="match status" value="1"/>
</dbReference>
<dbReference type="PROSITE" id="PS50801">
    <property type="entry name" value="STAS"/>
    <property type="match status" value="1"/>
</dbReference>
<reference evidence="3 4" key="1">
    <citation type="submission" date="2018-08" db="EMBL/GenBank/DDBJ databases">
        <authorList>
            <person name="Lee Y."/>
            <person name="Kakembo D."/>
        </authorList>
    </citation>
    <scope>NUCLEOTIDE SEQUENCE [LARGE SCALE GENOMIC DNA]</scope>
    <source>
        <strain evidence="3 4">JBCS1880</strain>
    </source>
</reference>
<dbReference type="EMBL" id="CP031641">
    <property type="protein sequence ID" value="AXO88205.1"/>
    <property type="molecule type" value="Genomic_DNA"/>
</dbReference>
<dbReference type="Proteomes" id="UP000258127">
    <property type="component" value="Chromosome"/>
</dbReference>